<proteinExistence type="predicted"/>
<evidence type="ECO:0000313" key="5">
    <source>
        <dbReference type="Proteomes" id="UP000092714"/>
    </source>
</evidence>
<feature type="repeat" description="TPR" evidence="3">
    <location>
        <begin position="250"/>
        <end position="283"/>
    </location>
</feature>
<dbReference type="EMBL" id="MAPZ01000010">
    <property type="protein sequence ID" value="OBY12031.1"/>
    <property type="molecule type" value="Genomic_DNA"/>
</dbReference>
<sequence>MDYKAVFKEKLGKLLFLELNWDGFKKSVGIPEGVSLKTKDLYMPISSSYVASHANDTYKINNLPIYYFIEGMLLSLGADENLSYCEDYIIIFNNLKDSEECGKALVANKIKSDELIDAYLLLKGLYLATGNKEYYKRLLLVGEAQREKDSAFSEIILIDIEEGKSEFIDLPDPYLYKAIILKSKGDFKGAKVEINEYVNKGGEVTSEIKTIINDIDNVSSYEKAIELLDESPEKSIGLLLSLVDVFDSNPLLYYYLGVAYRKLDNFEKAIYYLNESLNIESGILEVINELGVNYACLGDFETAIKYFKKGFEASKDVEICTNIVMCYLNLGDKENAKLHLDIAKKLNSEDEVVVELDRILAK</sequence>
<dbReference type="Pfam" id="PF13181">
    <property type="entry name" value="TPR_8"/>
    <property type="match status" value="2"/>
</dbReference>
<evidence type="ECO:0000256" key="3">
    <source>
        <dbReference type="PROSITE-ProRule" id="PRU00339"/>
    </source>
</evidence>
<dbReference type="GeneID" id="42775469"/>
<dbReference type="OrthoDB" id="358807at2"/>
<dbReference type="AlphaFoldDB" id="A0A1B8RT69"/>
<evidence type="ECO:0000256" key="2">
    <source>
        <dbReference type="ARBA" id="ARBA00022803"/>
    </source>
</evidence>
<keyword evidence="2 3" id="KW-0802">TPR repeat</keyword>
<dbReference type="SUPFAM" id="SSF48452">
    <property type="entry name" value="TPR-like"/>
    <property type="match status" value="1"/>
</dbReference>
<comment type="caution">
    <text evidence="4">The sequence shown here is derived from an EMBL/GenBank/DDBJ whole genome shotgun (WGS) entry which is preliminary data.</text>
</comment>
<dbReference type="PROSITE" id="PS50005">
    <property type="entry name" value="TPR"/>
    <property type="match status" value="2"/>
</dbReference>
<keyword evidence="1" id="KW-0677">Repeat</keyword>
<dbReference type="InterPro" id="IPR019734">
    <property type="entry name" value="TPR_rpt"/>
</dbReference>
<dbReference type="Proteomes" id="UP000092714">
    <property type="component" value="Unassembled WGS sequence"/>
</dbReference>
<evidence type="ECO:0000256" key="1">
    <source>
        <dbReference type="ARBA" id="ARBA00022737"/>
    </source>
</evidence>
<evidence type="ECO:0000313" key="4">
    <source>
        <dbReference type="EMBL" id="OBY12031.1"/>
    </source>
</evidence>
<dbReference type="Gene3D" id="1.25.40.10">
    <property type="entry name" value="Tetratricopeptide repeat domain"/>
    <property type="match status" value="1"/>
</dbReference>
<reference evidence="4 5" key="1">
    <citation type="submission" date="2016-06" db="EMBL/GenBank/DDBJ databases">
        <authorList>
            <person name="Kjaerup R.B."/>
            <person name="Dalgaard T.S."/>
            <person name="Juul-Madsen H.R."/>
        </authorList>
    </citation>
    <scope>NUCLEOTIDE SEQUENCE [LARGE SCALE GENOMIC DNA]</scope>
    <source>
        <strain evidence="4 5">373-A1</strain>
    </source>
</reference>
<feature type="repeat" description="TPR" evidence="3">
    <location>
        <begin position="284"/>
        <end position="317"/>
    </location>
</feature>
<dbReference type="eggNOG" id="COG0457">
    <property type="taxonomic scope" value="Bacteria"/>
</dbReference>
<protein>
    <submittedName>
        <fullName evidence="4">Uncharacterized protein</fullName>
    </submittedName>
</protein>
<dbReference type="InterPro" id="IPR011990">
    <property type="entry name" value="TPR-like_helical_dom_sf"/>
</dbReference>
<keyword evidence="5" id="KW-1185">Reference proteome</keyword>
<gene>
    <name evidence="4" type="ORF">CP373A1_03655</name>
</gene>
<dbReference type="SMART" id="SM00028">
    <property type="entry name" value="TPR"/>
    <property type="match status" value="3"/>
</dbReference>
<dbReference type="RefSeq" id="WP_027097633.1">
    <property type="nucleotide sequence ID" value="NZ_CABHIH010000001.1"/>
</dbReference>
<accession>A0A1B8RT69</accession>
<organism evidence="4 5">
    <name type="scientific">Clostridium paraputrificum</name>
    <dbReference type="NCBI Taxonomy" id="29363"/>
    <lineage>
        <taxon>Bacteria</taxon>
        <taxon>Bacillati</taxon>
        <taxon>Bacillota</taxon>
        <taxon>Clostridia</taxon>
        <taxon>Eubacteriales</taxon>
        <taxon>Clostridiaceae</taxon>
        <taxon>Clostridium</taxon>
    </lineage>
</organism>
<dbReference type="Pfam" id="PF07719">
    <property type="entry name" value="TPR_2"/>
    <property type="match status" value="1"/>
</dbReference>
<name>A0A1B8RT69_9CLOT</name>
<dbReference type="InterPro" id="IPR013105">
    <property type="entry name" value="TPR_2"/>
</dbReference>